<comment type="caution">
    <text evidence="1">The sequence shown here is derived from an EMBL/GenBank/DDBJ whole genome shotgun (WGS) entry which is preliminary data.</text>
</comment>
<dbReference type="Proteomes" id="UP000035721">
    <property type="component" value="Unassembled WGS sequence"/>
</dbReference>
<sequence>MLFVWKQLRDRSRSLGRSTRLLETELRSTAPAFEASPVERTRHLHDLERTPLMTISPSPQPPSTGAAFRRRLTSSLPRGRSAAVVTVVAALAMGGSVASASAATVPASHAAANGSAATVAPSNGVVITAPSPTRVITGNSVPVTVRTGADVTGINAFIGTKNISSRFRRHGRRWTASLPAHLVGNGTHRLLVQALTRHGSGGSAAETFTVGHTMRGLLKSVHTRNLDGGTVTVTARTTAATTATLVVNGTAVGDVNDPGFSTAHSWQLTKLSGLRSGLNHVTLSVQERHGGVATKSWTFKHTIGSGRLGADDAPAIGAQGLYVGTDLESVDGGTTHNTMYAAGTAYTSRLTTGSAIIVQLNAATLAPVASSVDGTEVAPKDGTVTIAVWKDHNVSFAGQPNGSRIWIGTREVGENESMADCPGDGNCNTNLHGWLEPAAGVNPATWTDSDMLDVQTRQHGDTATTNTMTVGDRSYPVSLSSGATGGFELLTLNNVGEPTGPAAAYSLVGDTTADATTESRLATALSDAVSDGHVTVVLQGFGKLPGIDPTGPLTKAIASLGGNADVVSRIGNSVLPDNTYALVSARYTGQSCASSTSSGGSSSPSDPICGNVRWLAQESSSERGATGVLQSLLVRDQTQNDDVPMTTTSASTAQVNGSDELTQLIYQAPSSWNDWVPDGSGGLRAPTGAEQAAFDDIESELVNAPGSLIPADPSTFLCPNAPDPLRGALCNADSIVLSSEGTNVGDLSFDASQGAAGGYTATDFSTVQKAIKVEFADAAIIRSEIGDYQKLFGDATDSAIVQAGTISDNILKNLPKSSANADANAMNVLNELTNIVSAVGFVAPELRFFSGMLKLMGMFQPNSGPGTQVNSIEQVTQDTAAATLASELNDASKEFGVYGDFLASDPVKLMQGAHLLGAEYALSGNTEKIVETATEYGVNQYLWGTLMAPVYTKWTGPASLHNPLSCVNTEWPGGNSDPFSNSDHNAYWAGAGAQSWIGLITDPDTFGSHTLFGLPAATADQLAGPINLQTSPNATTNVGAVEPYFENTYLTTSNIPLLKKGSGQLNWCE</sequence>
<organism evidence="1 2">
    <name type="scientific">Nostocoides japonicum T1-X7</name>
    <dbReference type="NCBI Taxonomy" id="1194083"/>
    <lineage>
        <taxon>Bacteria</taxon>
        <taxon>Bacillati</taxon>
        <taxon>Actinomycetota</taxon>
        <taxon>Actinomycetes</taxon>
        <taxon>Micrococcales</taxon>
        <taxon>Intrasporangiaceae</taxon>
        <taxon>Nostocoides</taxon>
    </lineage>
</organism>
<proteinExistence type="predicted"/>
<evidence type="ECO:0000313" key="1">
    <source>
        <dbReference type="EMBL" id="CCH79853.1"/>
    </source>
</evidence>
<protein>
    <submittedName>
        <fullName evidence="1">Uncharacterized protein</fullName>
    </submittedName>
</protein>
<dbReference type="AlphaFoldDB" id="A0A077M0M1"/>
<gene>
    <name evidence="1" type="ORF">BN12_600013</name>
</gene>
<accession>A0A077M0M1</accession>
<name>A0A077M0M1_9MICO</name>
<keyword evidence="2" id="KW-1185">Reference proteome</keyword>
<dbReference type="EMBL" id="CAJB01000393">
    <property type="protein sequence ID" value="CCH79853.1"/>
    <property type="molecule type" value="Genomic_DNA"/>
</dbReference>
<reference evidence="1 2" key="1">
    <citation type="journal article" date="2013" name="ISME J.">
        <title>A metabolic model for members of the genus Tetrasphaera involved in enhanced biological phosphorus removal.</title>
        <authorList>
            <person name="Kristiansen R."/>
            <person name="Nguyen H.T.T."/>
            <person name="Saunders A.M."/>
            <person name="Nielsen J.L."/>
            <person name="Wimmer R."/>
            <person name="Le V.Q."/>
            <person name="McIlroy S.J."/>
            <person name="Petrovski S."/>
            <person name="Seviour R.J."/>
            <person name="Calteau A."/>
            <person name="Nielsen K.L."/>
            <person name="Nielsen P.H."/>
        </authorList>
    </citation>
    <scope>NUCLEOTIDE SEQUENCE [LARGE SCALE GENOMIC DNA]</scope>
    <source>
        <strain evidence="1 2">T1-X7</strain>
    </source>
</reference>
<evidence type="ECO:0000313" key="2">
    <source>
        <dbReference type="Proteomes" id="UP000035721"/>
    </source>
</evidence>